<comment type="caution">
    <text evidence="2">The sequence shown here is derived from an EMBL/GenBank/DDBJ whole genome shotgun (WGS) entry which is preliminary data.</text>
</comment>
<reference evidence="2 3" key="2">
    <citation type="submission" date="2019-01" db="EMBL/GenBank/DDBJ databases">
        <title>The decoding of complex shrimp genome reveals the adaptation for benthos swimmer, frequently molting mechanism and breeding impact on genome.</title>
        <authorList>
            <person name="Sun Y."/>
            <person name="Gao Y."/>
            <person name="Yu Y."/>
        </authorList>
    </citation>
    <scope>NUCLEOTIDE SEQUENCE [LARGE SCALE GENOMIC DNA]</scope>
    <source>
        <tissue evidence="2">Muscle</tissue>
    </source>
</reference>
<protein>
    <submittedName>
        <fullName evidence="2">Uncharacterized protein</fullName>
    </submittedName>
</protein>
<keyword evidence="1" id="KW-1133">Transmembrane helix</keyword>
<dbReference type="EMBL" id="QCYY01003517">
    <property type="protein sequence ID" value="ROT62960.1"/>
    <property type="molecule type" value="Genomic_DNA"/>
</dbReference>
<accession>A0A423SFG6</accession>
<evidence type="ECO:0000313" key="2">
    <source>
        <dbReference type="EMBL" id="ROT62960.1"/>
    </source>
</evidence>
<feature type="transmembrane region" description="Helical" evidence="1">
    <location>
        <begin position="205"/>
        <end position="229"/>
    </location>
</feature>
<reference evidence="2 3" key="1">
    <citation type="submission" date="2018-04" db="EMBL/GenBank/DDBJ databases">
        <authorList>
            <person name="Zhang X."/>
            <person name="Yuan J."/>
            <person name="Li F."/>
            <person name="Xiang J."/>
        </authorList>
    </citation>
    <scope>NUCLEOTIDE SEQUENCE [LARGE SCALE GENOMIC DNA]</scope>
    <source>
        <tissue evidence="2">Muscle</tissue>
    </source>
</reference>
<dbReference type="Proteomes" id="UP000283509">
    <property type="component" value="Unassembled WGS sequence"/>
</dbReference>
<organism evidence="2 3">
    <name type="scientific">Penaeus vannamei</name>
    <name type="common">Whiteleg shrimp</name>
    <name type="synonym">Litopenaeus vannamei</name>
    <dbReference type="NCBI Taxonomy" id="6689"/>
    <lineage>
        <taxon>Eukaryota</taxon>
        <taxon>Metazoa</taxon>
        <taxon>Ecdysozoa</taxon>
        <taxon>Arthropoda</taxon>
        <taxon>Crustacea</taxon>
        <taxon>Multicrustacea</taxon>
        <taxon>Malacostraca</taxon>
        <taxon>Eumalacostraca</taxon>
        <taxon>Eucarida</taxon>
        <taxon>Decapoda</taxon>
        <taxon>Dendrobranchiata</taxon>
        <taxon>Penaeoidea</taxon>
        <taxon>Penaeidae</taxon>
        <taxon>Penaeus</taxon>
    </lineage>
</organism>
<dbReference type="AlphaFoldDB" id="A0A423SFG6"/>
<keyword evidence="3" id="KW-1185">Reference proteome</keyword>
<evidence type="ECO:0000313" key="3">
    <source>
        <dbReference type="Proteomes" id="UP000283509"/>
    </source>
</evidence>
<proteinExistence type="predicted"/>
<feature type="transmembrane region" description="Helical" evidence="1">
    <location>
        <begin position="69"/>
        <end position="93"/>
    </location>
</feature>
<name>A0A423SFG6_PENVA</name>
<evidence type="ECO:0000256" key="1">
    <source>
        <dbReference type="SAM" id="Phobius"/>
    </source>
</evidence>
<keyword evidence="1" id="KW-0812">Transmembrane</keyword>
<feature type="transmembrane region" description="Helical" evidence="1">
    <location>
        <begin position="241"/>
        <end position="260"/>
    </location>
</feature>
<sequence>MRNACPRRPHTLHNWPASLVLLSRLEWQKWTHMLPLSGLREGEKNEVVQRDDYVKRLWDWGLGWGDSSVGLVGLMWIGEMGFAPLPFLLLHFLSFSSSYFPSPSLPTSTLAVVGTLRTEPVARREKPDGGWPFPRCEGRDHVAGLPSLFPSFPLPSSRPPPSLFLSYTSPSSPPSFSSSCLPPPLLCAFLFSLLSPFAIPPPLPYASFLPFFLIALPPSLLLSFYAFLFPSTLRLIAFSPSFPYFFFLFLSITSSFRHVYSFFISENQHNTMVEQTACSKNRGSVHLRIENRRILVLKDRCPSFAASFFLRVKCIRPRGEGKGGGGTRHRAKTPQLLAICFLAVAEEAAAQATGTAWVVFIGALVVSQPCDVIRALVNHRRELRGVLVRFLL</sequence>
<gene>
    <name evidence="2" type="ORF">C7M84_019171</name>
</gene>
<keyword evidence="1" id="KW-0472">Membrane</keyword>